<name>A0AAV4QR63_9ARAC</name>
<feature type="transmembrane region" description="Helical" evidence="1">
    <location>
        <begin position="38"/>
        <end position="61"/>
    </location>
</feature>
<proteinExistence type="predicted"/>
<feature type="transmembrane region" description="Helical" evidence="1">
    <location>
        <begin position="67"/>
        <end position="91"/>
    </location>
</feature>
<keyword evidence="1" id="KW-0812">Transmembrane</keyword>
<keyword evidence="1" id="KW-0472">Membrane</keyword>
<dbReference type="EMBL" id="BPLQ01004772">
    <property type="protein sequence ID" value="GIY10602.1"/>
    <property type="molecule type" value="Genomic_DNA"/>
</dbReference>
<reference evidence="2 3" key="1">
    <citation type="submission" date="2021-06" db="EMBL/GenBank/DDBJ databases">
        <title>Caerostris darwini draft genome.</title>
        <authorList>
            <person name="Kono N."/>
            <person name="Arakawa K."/>
        </authorList>
    </citation>
    <scope>NUCLEOTIDE SEQUENCE [LARGE SCALE GENOMIC DNA]</scope>
</reference>
<dbReference type="AlphaFoldDB" id="A0AAV4QR63"/>
<keyword evidence="1" id="KW-1133">Transmembrane helix</keyword>
<keyword evidence="3" id="KW-1185">Reference proteome</keyword>
<sequence>MESDSNEKFANLAEMKRPRTPEALAFSYRSLSSVRSLLTAYCLSAARSVISLFSVSVFLPLPHRDGAILSPIFGMLSLLITWILEISTFSITNTIVPKK</sequence>
<evidence type="ECO:0000313" key="2">
    <source>
        <dbReference type="EMBL" id="GIY10602.1"/>
    </source>
</evidence>
<evidence type="ECO:0000313" key="3">
    <source>
        <dbReference type="Proteomes" id="UP001054837"/>
    </source>
</evidence>
<accession>A0AAV4QR63</accession>
<comment type="caution">
    <text evidence="2">The sequence shown here is derived from an EMBL/GenBank/DDBJ whole genome shotgun (WGS) entry which is preliminary data.</text>
</comment>
<protein>
    <submittedName>
        <fullName evidence="2">Uncharacterized protein</fullName>
    </submittedName>
</protein>
<evidence type="ECO:0000256" key="1">
    <source>
        <dbReference type="SAM" id="Phobius"/>
    </source>
</evidence>
<gene>
    <name evidence="2" type="ORF">CDAR_92041</name>
</gene>
<dbReference type="Proteomes" id="UP001054837">
    <property type="component" value="Unassembled WGS sequence"/>
</dbReference>
<organism evidence="2 3">
    <name type="scientific">Caerostris darwini</name>
    <dbReference type="NCBI Taxonomy" id="1538125"/>
    <lineage>
        <taxon>Eukaryota</taxon>
        <taxon>Metazoa</taxon>
        <taxon>Ecdysozoa</taxon>
        <taxon>Arthropoda</taxon>
        <taxon>Chelicerata</taxon>
        <taxon>Arachnida</taxon>
        <taxon>Araneae</taxon>
        <taxon>Araneomorphae</taxon>
        <taxon>Entelegynae</taxon>
        <taxon>Araneoidea</taxon>
        <taxon>Araneidae</taxon>
        <taxon>Caerostris</taxon>
    </lineage>
</organism>